<dbReference type="Pfam" id="PF17932">
    <property type="entry name" value="TetR_C_24"/>
    <property type="match status" value="1"/>
</dbReference>
<dbReference type="RefSeq" id="WP_121792611.1">
    <property type="nucleotide sequence ID" value="NZ_RDBF01000001.1"/>
</dbReference>
<dbReference type="Proteomes" id="UP000282515">
    <property type="component" value="Unassembled WGS sequence"/>
</dbReference>
<keyword evidence="1 2" id="KW-0238">DNA-binding</keyword>
<proteinExistence type="predicted"/>
<feature type="domain" description="HTH tetR-type" evidence="3">
    <location>
        <begin position="10"/>
        <end position="70"/>
    </location>
</feature>
<dbReference type="InterPro" id="IPR036271">
    <property type="entry name" value="Tet_transcr_reg_TetR-rel_C_sf"/>
</dbReference>
<dbReference type="InterPro" id="IPR041490">
    <property type="entry name" value="KstR2_TetR_C"/>
</dbReference>
<dbReference type="EMBL" id="RDBF01000001">
    <property type="protein sequence ID" value="RLV57202.1"/>
    <property type="molecule type" value="Genomic_DNA"/>
</dbReference>
<accession>A0A3L8PT87</accession>
<comment type="caution">
    <text evidence="4">The sequence shown here is derived from an EMBL/GenBank/DDBJ whole genome shotgun (WGS) entry which is preliminary data.</text>
</comment>
<dbReference type="PANTHER" id="PTHR30055:SF237">
    <property type="entry name" value="TRANSCRIPTIONAL REPRESSOR MCE3R"/>
    <property type="match status" value="1"/>
</dbReference>
<dbReference type="PROSITE" id="PS50977">
    <property type="entry name" value="HTH_TETR_2"/>
    <property type="match status" value="1"/>
</dbReference>
<dbReference type="GO" id="GO:0000976">
    <property type="term" value="F:transcription cis-regulatory region binding"/>
    <property type="evidence" value="ECO:0007669"/>
    <property type="project" value="TreeGrafter"/>
</dbReference>
<gene>
    <name evidence="4" type="ORF">D9V41_00675</name>
</gene>
<dbReference type="InterPro" id="IPR009057">
    <property type="entry name" value="Homeodomain-like_sf"/>
</dbReference>
<dbReference type="PANTHER" id="PTHR30055">
    <property type="entry name" value="HTH-TYPE TRANSCRIPTIONAL REGULATOR RUTR"/>
    <property type="match status" value="1"/>
</dbReference>
<evidence type="ECO:0000256" key="2">
    <source>
        <dbReference type="PROSITE-ProRule" id="PRU00335"/>
    </source>
</evidence>
<dbReference type="GO" id="GO:0003700">
    <property type="term" value="F:DNA-binding transcription factor activity"/>
    <property type="evidence" value="ECO:0007669"/>
    <property type="project" value="TreeGrafter"/>
</dbReference>
<dbReference type="InterPro" id="IPR001647">
    <property type="entry name" value="HTH_TetR"/>
</dbReference>
<keyword evidence="5" id="KW-1185">Reference proteome</keyword>
<name>A0A3L8PT87_9ACTN</name>
<protein>
    <submittedName>
        <fullName evidence="4">TetR/AcrR family transcriptional regulator</fullName>
    </submittedName>
</protein>
<dbReference type="InterPro" id="IPR050109">
    <property type="entry name" value="HTH-type_TetR-like_transc_reg"/>
</dbReference>
<sequence length="199" mass="22036">MAIDTTPSSLTPLSPILEAAQECFVEQGYHGTSIRVIAARAGLSVPGLYHHYRSKQQMLQDVMKHAMTSLYRQSEDALAAAETDPLAQFNALVGCLVRFHAFERAPAFIAYSEIRSLDEEARREHIARRDAQQRLMDQVVEAGVAAGEFTTPHPTEASRAIVTMCTSVAQWYRMDGPLTPDELVDRYLAIARMTIGARG</sequence>
<organism evidence="4 5">
    <name type="scientific">Aeromicrobium phragmitis</name>
    <dbReference type="NCBI Taxonomy" id="2478914"/>
    <lineage>
        <taxon>Bacteria</taxon>
        <taxon>Bacillati</taxon>
        <taxon>Actinomycetota</taxon>
        <taxon>Actinomycetes</taxon>
        <taxon>Propionibacteriales</taxon>
        <taxon>Nocardioidaceae</taxon>
        <taxon>Aeromicrobium</taxon>
    </lineage>
</organism>
<dbReference type="AlphaFoldDB" id="A0A3L8PT87"/>
<feature type="DNA-binding region" description="H-T-H motif" evidence="2">
    <location>
        <begin position="33"/>
        <end position="52"/>
    </location>
</feature>
<dbReference type="OrthoDB" id="1669699at2"/>
<dbReference type="Pfam" id="PF00440">
    <property type="entry name" value="TetR_N"/>
    <property type="match status" value="1"/>
</dbReference>
<dbReference type="SUPFAM" id="SSF48498">
    <property type="entry name" value="Tetracyclin repressor-like, C-terminal domain"/>
    <property type="match status" value="1"/>
</dbReference>
<reference evidence="4 5" key="1">
    <citation type="submission" date="2018-10" db="EMBL/GenBank/DDBJ databases">
        <title>Aeromicrobium sp. 9W16Y-2 whole genome shotgun sequence.</title>
        <authorList>
            <person name="Li F."/>
        </authorList>
    </citation>
    <scope>NUCLEOTIDE SEQUENCE [LARGE SCALE GENOMIC DNA]</scope>
    <source>
        <strain evidence="4 5">9W16Y-2</strain>
    </source>
</reference>
<dbReference type="PRINTS" id="PR00455">
    <property type="entry name" value="HTHTETR"/>
</dbReference>
<dbReference type="SUPFAM" id="SSF46689">
    <property type="entry name" value="Homeodomain-like"/>
    <property type="match status" value="1"/>
</dbReference>
<evidence type="ECO:0000313" key="5">
    <source>
        <dbReference type="Proteomes" id="UP000282515"/>
    </source>
</evidence>
<evidence type="ECO:0000256" key="1">
    <source>
        <dbReference type="ARBA" id="ARBA00023125"/>
    </source>
</evidence>
<evidence type="ECO:0000313" key="4">
    <source>
        <dbReference type="EMBL" id="RLV57202.1"/>
    </source>
</evidence>
<evidence type="ECO:0000259" key="3">
    <source>
        <dbReference type="PROSITE" id="PS50977"/>
    </source>
</evidence>
<dbReference type="Gene3D" id="1.10.357.10">
    <property type="entry name" value="Tetracycline Repressor, domain 2"/>
    <property type="match status" value="1"/>
</dbReference>